<evidence type="ECO:0000313" key="4">
    <source>
        <dbReference type="EMBL" id="MBO1362876.1"/>
    </source>
</evidence>
<evidence type="ECO:0000259" key="2">
    <source>
        <dbReference type="Pfam" id="PF00534"/>
    </source>
</evidence>
<gene>
    <name evidence="4" type="ORF">JHU38_03640</name>
</gene>
<dbReference type="PANTHER" id="PTHR46401:SF2">
    <property type="entry name" value="GLYCOSYLTRANSFERASE WBBK-RELATED"/>
    <property type="match status" value="1"/>
</dbReference>
<dbReference type="Pfam" id="PF13439">
    <property type="entry name" value="Glyco_transf_4"/>
    <property type="match status" value="1"/>
</dbReference>
<reference evidence="4 5" key="1">
    <citation type="submission" date="2021-01" db="EMBL/GenBank/DDBJ databases">
        <title>Prevotella A2931 sp. nov.</title>
        <authorList>
            <person name="Buhl M."/>
            <person name="Oberhettinger P."/>
        </authorList>
    </citation>
    <scope>NUCLEOTIDE SEQUENCE [LARGE SCALE GENOMIC DNA]</scope>
    <source>
        <strain evidence="4 5">A2931</strain>
    </source>
</reference>
<proteinExistence type="predicted"/>
<keyword evidence="1" id="KW-0808">Transferase</keyword>
<dbReference type="SUPFAM" id="SSF53756">
    <property type="entry name" value="UDP-Glycosyltransferase/glycogen phosphorylase"/>
    <property type="match status" value="1"/>
</dbReference>
<accession>A0ABS3M3W3</accession>
<sequence>MKVLVQITSASTGGIGRLTRDICDTLPVSEYKAFIAYGRGDLVRKKYDYKFDHKLDIYVHAILSRIADGTGLGSYVGTRRLVKWLRHIKPDIIHLHNLHGYYINIPVLFKYLAKTNIPVVWTFHDCWNFTGHCTHFSLIQCHKWKDMCYHCPQLGKYPISYFDYSTRNYFLKKKYYCSLRNLTIVTPSKWLQGLVEASFLRKYPSIVINNGIDLKLFRVKSNYSRIKVGNRKIILGLASTWSDRKGLGDFLKLSQSLSDEYVIVLVGLTKSLIKKLPGNVVGITHTENAEQLVDLYNNAFVFINPTYEDNFPTTNIEAMACGTSVITYNTGGSPESLTLETGYVLEQGDVKGILQVIRCHVKNELTIKACRERAMQFDKFTVFSKYKELYGRIINT</sequence>
<feature type="domain" description="Glycosyltransferase subfamily 4-like N-terminal" evidence="3">
    <location>
        <begin position="13"/>
        <end position="215"/>
    </location>
</feature>
<protein>
    <submittedName>
        <fullName evidence="4">Glycosyltransferase</fullName>
    </submittedName>
</protein>
<dbReference type="Gene3D" id="3.40.50.2000">
    <property type="entry name" value="Glycogen Phosphorylase B"/>
    <property type="match status" value="2"/>
</dbReference>
<dbReference type="RefSeq" id="WP_107581030.1">
    <property type="nucleotide sequence ID" value="NZ_JAERMS010000006.1"/>
</dbReference>
<dbReference type="Pfam" id="PF00534">
    <property type="entry name" value="Glycos_transf_1"/>
    <property type="match status" value="1"/>
</dbReference>
<comment type="caution">
    <text evidence="4">The sequence shown here is derived from an EMBL/GenBank/DDBJ whole genome shotgun (WGS) entry which is preliminary data.</text>
</comment>
<dbReference type="InterPro" id="IPR028098">
    <property type="entry name" value="Glyco_trans_4-like_N"/>
</dbReference>
<dbReference type="EMBL" id="JAERMS010000006">
    <property type="protein sequence ID" value="MBO1362876.1"/>
    <property type="molecule type" value="Genomic_DNA"/>
</dbReference>
<organism evidence="4 5">
    <name type="scientific">Prevotella illustrans</name>
    <dbReference type="NCBI Taxonomy" id="2800387"/>
    <lineage>
        <taxon>Bacteria</taxon>
        <taxon>Pseudomonadati</taxon>
        <taxon>Bacteroidota</taxon>
        <taxon>Bacteroidia</taxon>
        <taxon>Bacteroidales</taxon>
        <taxon>Prevotellaceae</taxon>
        <taxon>Prevotella</taxon>
    </lineage>
</organism>
<dbReference type="PANTHER" id="PTHR46401">
    <property type="entry name" value="GLYCOSYLTRANSFERASE WBBK-RELATED"/>
    <property type="match status" value="1"/>
</dbReference>
<feature type="domain" description="Glycosyl transferase family 1" evidence="2">
    <location>
        <begin position="234"/>
        <end position="374"/>
    </location>
</feature>
<dbReference type="Proteomes" id="UP000664265">
    <property type="component" value="Unassembled WGS sequence"/>
</dbReference>
<evidence type="ECO:0000256" key="1">
    <source>
        <dbReference type="ARBA" id="ARBA00022679"/>
    </source>
</evidence>
<dbReference type="InterPro" id="IPR001296">
    <property type="entry name" value="Glyco_trans_1"/>
</dbReference>
<keyword evidence="5" id="KW-1185">Reference proteome</keyword>
<name>A0ABS3M3W3_9BACT</name>
<evidence type="ECO:0000313" key="5">
    <source>
        <dbReference type="Proteomes" id="UP000664265"/>
    </source>
</evidence>
<evidence type="ECO:0000259" key="3">
    <source>
        <dbReference type="Pfam" id="PF13439"/>
    </source>
</evidence>